<name>A0A7D5GJI0_9EURY</name>
<dbReference type="GO" id="GO:0004781">
    <property type="term" value="F:sulfate adenylyltransferase (ATP) activity"/>
    <property type="evidence" value="ECO:0007669"/>
    <property type="project" value="TreeGrafter"/>
</dbReference>
<dbReference type="GeneID" id="56032192"/>
<accession>A0A7D5GJI0</accession>
<evidence type="ECO:0000256" key="1">
    <source>
        <dbReference type="ARBA" id="ARBA00022679"/>
    </source>
</evidence>
<dbReference type="Gene3D" id="3.40.50.300">
    <property type="entry name" value="P-loop containing nucleotide triphosphate hydrolases"/>
    <property type="match status" value="1"/>
</dbReference>
<dbReference type="NCBIfam" id="NF004041">
    <property type="entry name" value="PRK05541.1"/>
    <property type="match status" value="1"/>
</dbReference>
<evidence type="ECO:0000256" key="2">
    <source>
        <dbReference type="SAM" id="MobiDB-lite"/>
    </source>
</evidence>
<dbReference type="GO" id="GO:0004020">
    <property type="term" value="F:adenylylsulfate kinase activity"/>
    <property type="evidence" value="ECO:0007669"/>
    <property type="project" value="UniProtKB-EC"/>
</dbReference>
<keyword evidence="5" id="KW-1185">Reference proteome</keyword>
<dbReference type="AlphaFoldDB" id="A0A7D5GJI0"/>
<evidence type="ECO:0000313" key="5">
    <source>
        <dbReference type="Proteomes" id="UP000509241"/>
    </source>
</evidence>
<dbReference type="GO" id="GO:0005524">
    <property type="term" value="F:ATP binding"/>
    <property type="evidence" value="ECO:0007669"/>
    <property type="project" value="InterPro"/>
</dbReference>
<evidence type="ECO:0000259" key="3">
    <source>
        <dbReference type="Pfam" id="PF01583"/>
    </source>
</evidence>
<dbReference type="EC" id="2.7.1.25" evidence="4"/>
<dbReference type="InterPro" id="IPR027417">
    <property type="entry name" value="P-loop_NTPase"/>
</dbReference>
<dbReference type="InterPro" id="IPR059117">
    <property type="entry name" value="APS_kinase_dom"/>
</dbReference>
<feature type="region of interest" description="Disordered" evidence="2">
    <location>
        <begin position="137"/>
        <end position="158"/>
    </location>
</feature>
<reference evidence="4 5" key="1">
    <citation type="submission" date="2020-07" db="EMBL/GenBank/DDBJ databases">
        <authorList>
            <person name="Cui H."/>
        </authorList>
    </citation>
    <scope>NUCLEOTIDE SEQUENCE [LARGE SCALE GENOMIC DNA]</scope>
    <source>
        <strain evidence="4 5">YPL8</strain>
    </source>
</reference>
<protein>
    <submittedName>
        <fullName evidence="4">Adenylyl-sulfate kinase</fullName>
        <ecNumber evidence="4">2.7.1.25</ecNumber>
    </submittedName>
</protein>
<sequence>MILWLVGLSSAGKTTVGHELYKKIKRERNDVLFLDGDHLREVWGDDIGHTEKARYENGWRYCRLGKLLDDQGIHAVCCVLSLFKEHRQWNRQNLSSYFEVYLEVPMETLKRRDAKDLYARAERGEIENVVGVDIPFETPEDPDLVLENDDPPTDPDVLADRILDALPDDSPFP</sequence>
<dbReference type="SUPFAM" id="SSF52540">
    <property type="entry name" value="P-loop containing nucleoside triphosphate hydrolases"/>
    <property type="match status" value="1"/>
</dbReference>
<dbReference type="KEGG" id="haly:HYG82_02835"/>
<dbReference type="EMBL" id="CP058601">
    <property type="protein sequence ID" value="QLG47852.1"/>
    <property type="molecule type" value="Genomic_DNA"/>
</dbReference>
<dbReference type="GO" id="GO:0010134">
    <property type="term" value="P:sulfate assimilation via adenylyl sulfate reduction"/>
    <property type="evidence" value="ECO:0007669"/>
    <property type="project" value="TreeGrafter"/>
</dbReference>
<keyword evidence="1 4" id="KW-0808">Transferase</keyword>
<dbReference type="RefSeq" id="WP_179259594.1">
    <property type="nucleotide sequence ID" value="NZ_CP058601.1"/>
</dbReference>
<gene>
    <name evidence="4" type="ORF">HYG82_02835</name>
</gene>
<proteinExistence type="predicted"/>
<dbReference type="GO" id="GO:0005737">
    <property type="term" value="C:cytoplasm"/>
    <property type="evidence" value="ECO:0007669"/>
    <property type="project" value="TreeGrafter"/>
</dbReference>
<organism evidence="4 5">
    <name type="scientific">Natrinema halophilum</name>
    <dbReference type="NCBI Taxonomy" id="1699371"/>
    <lineage>
        <taxon>Archaea</taxon>
        <taxon>Methanobacteriati</taxon>
        <taxon>Methanobacteriota</taxon>
        <taxon>Stenosarchaea group</taxon>
        <taxon>Halobacteria</taxon>
        <taxon>Halobacteriales</taxon>
        <taxon>Natrialbaceae</taxon>
        <taxon>Natrinema</taxon>
    </lineage>
</organism>
<dbReference type="Proteomes" id="UP000509241">
    <property type="component" value="Chromosome"/>
</dbReference>
<dbReference type="PANTHER" id="PTHR42700:SF1">
    <property type="entry name" value="SULFATE ADENYLYLTRANSFERASE"/>
    <property type="match status" value="1"/>
</dbReference>
<dbReference type="InterPro" id="IPR050512">
    <property type="entry name" value="Sulf_AdTrans/APS_kinase"/>
</dbReference>
<dbReference type="CDD" id="cd02027">
    <property type="entry name" value="APSK"/>
    <property type="match status" value="1"/>
</dbReference>
<dbReference type="GO" id="GO:0019379">
    <property type="term" value="P:sulfate assimilation, phosphoadenylyl sulfate reduction by phosphoadenylyl-sulfate reductase (thioredoxin)"/>
    <property type="evidence" value="ECO:0007669"/>
    <property type="project" value="TreeGrafter"/>
</dbReference>
<keyword evidence="4" id="KW-0418">Kinase</keyword>
<feature type="domain" description="APS kinase" evidence="3">
    <location>
        <begin position="2"/>
        <end position="146"/>
    </location>
</feature>
<feature type="compositionally biased region" description="Acidic residues" evidence="2">
    <location>
        <begin position="138"/>
        <end position="153"/>
    </location>
</feature>
<dbReference type="PANTHER" id="PTHR42700">
    <property type="entry name" value="SULFATE ADENYLYLTRANSFERASE"/>
    <property type="match status" value="1"/>
</dbReference>
<dbReference type="Pfam" id="PF01583">
    <property type="entry name" value="APS_kinase"/>
    <property type="match status" value="1"/>
</dbReference>
<evidence type="ECO:0000313" key="4">
    <source>
        <dbReference type="EMBL" id="QLG47852.1"/>
    </source>
</evidence>
<dbReference type="OrthoDB" id="28808at2157"/>